<dbReference type="RefSeq" id="WP_409588170.1">
    <property type="nucleotide sequence ID" value="NZ_CAKMTZ010000002.1"/>
</dbReference>
<comment type="caution">
    <text evidence="1">The sequence shown here is derived from an EMBL/GenBank/DDBJ whole genome shotgun (WGS) entry which is preliminary data.</text>
</comment>
<dbReference type="Proteomes" id="UP001295462">
    <property type="component" value="Unassembled WGS sequence"/>
</dbReference>
<sequence>MNKTKQKYKSFLQELESRLNKQDFELKPKMNCYIKNAYGKSPTFDKSDAFIIVEELNKMIKEKNLPYAKSRFNENYHFNDEIEIEYLETIKVESVIKLAFLSLDELDTINAVG</sequence>
<evidence type="ECO:0000313" key="1">
    <source>
        <dbReference type="EMBL" id="CAH1604009.1"/>
    </source>
</evidence>
<dbReference type="EMBL" id="CAKMUD010000149">
    <property type="protein sequence ID" value="CAH1604009.1"/>
    <property type="molecule type" value="Genomic_DNA"/>
</dbReference>
<organism evidence="1 2">
    <name type="scientific">Vibrio jasicida</name>
    <dbReference type="NCBI Taxonomy" id="766224"/>
    <lineage>
        <taxon>Bacteria</taxon>
        <taxon>Pseudomonadati</taxon>
        <taxon>Pseudomonadota</taxon>
        <taxon>Gammaproteobacteria</taxon>
        <taxon>Vibrionales</taxon>
        <taxon>Vibrionaceae</taxon>
        <taxon>Vibrio</taxon>
    </lineage>
</organism>
<proteinExistence type="predicted"/>
<reference evidence="1" key="1">
    <citation type="submission" date="2022-01" db="EMBL/GenBank/DDBJ databases">
        <authorList>
            <person name="Lagorce A."/>
        </authorList>
    </citation>
    <scope>NUCLEOTIDE SEQUENCE</scope>
    <source>
        <strain evidence="1">Th15_F1_A12</strain>
    </source>
</reference>
<evidence type="ECO:0000313" key="2">
    <source>
        <dbReference type="Proteomes" id="UP001295462"/>
    </source>
</evidence>
<protein>
    <submittedName>
        <fullName evidence="1">Uncharacterized protein</fullName>
    </submittedName>
</protein>
<dbReference type="AlphaFoldDB" id="A0AAU9R0P6"/>
<accession>A0AAU9R0P6</accession>
<name>A0AAU9R0P6_9VIBR</name>
<gene>
    <name evidence="1" type="ORF">THF1A12_90113</name>
</gene>